<gene>
    <name evidence="1" type="ORF">R6U77_02380</name>
</gene>
<dbReference type="RefSeq" id="WP_319837274.1">
    <property type="nucleotide sequence ID" value="NZ_CP137624.1"/>
</dbReference>
<dbReference type="PROSITE" id="PS51257">
    <property type="entry name" value="PROKAR_LIPOPROTEIN"/>
    <property type="match status" value="1"/>
</dbReference>
<organism evidence="1 2">
    <name type="scientific">Lysinibacillus louembei</name>
    <dbReference type="NCBI Taxonomy" id="1470088"/>
    <lineage>
        <taxon>Bacteria</taxon>
        <taxon>Bacillati</taxon>
        <taxon>Bacillota</taxon>
        <taxon>Bacilli</taxon>
        <taxon>Bacillales</taxon>
        <taxon>Bacillaceae</taxon>
        <taxon>Lysinibacillus</taxon>
    </lineage>
</organism>
<evidence type="ECO:0000313" key="2">
    <source>
        <dbReference type="Proteomes" id="UP001322664"/>
    </source>
</evidence>
<dbReference type="EMBL" id="CP137624">
    <property type="protein sequence ID" value="WPK12566.1"/>
    <property type="molecule type" value="Genomic_DNA"/>
</dbReference>
<accession>A0ABZ0RZ47</accession>
<reference evidence="1 2" key="1">
    <citation type="submission" date="2023-09" db="EMBL/GenBank/DDBJ databases">
        <authorList>
            <person name="Page C.A."/>
            <person name="Perez-Diaz I.M."/>
        </authorList>
    </citation>
    <scope>NUCLEOTIDE SEQUENCE [LARGE SCALE GENOMIC DNA]</scope>
    <source>
        <strain evidence="1 2">Ll15</strain>
    </source>
</reference>
<protein>
    <submittedName>
        <fullName evidence="1">Topoisomerase</fullName>
    </submittedName>
</protein>
<sequence>MLKKAIIPGILLLSALLVGCNNKNEEQVQVIENEQNVAESEHGELLSELNNEIIASIIEKTKVDRESIAIMLGHGTSQGNIDVSVGFPKDAKVDDTLIQQIVEDAVKKVSETENVTISEENIAIKIERY</sequence>
<keyword evidence="2" id="KW-1185">Reference proteome</keyword>
<proteinExistence type="predicted"/>
<evidence type="ECO:0000313" key="1">
    <source>
        <dbReference type="EMBL" id="WPK12566.1"/>
    </source>
</evidence>
<dbReference type="Proteomes" id="UP001322664">
    <property type="component" value="Chromosome"/>
</dbReference>
<name>A0ABZ0RZ47_9BACI</name>